<dbReference type="GO" id="GO:0016747">
    <property type="term" value="F:acyltransferase activity, transferring groups other than amino-acyl groups"/>
    <property type="evidence" value="ECO:0007669"/>
    <property type="project" value="InterPro"/>
</dbReference>
<evidence type="ECO:0000259" key="3">
    <source>
        <dbReference type="PROSITE" id="PS51186"/>
    </source>
</evidence>
<keyword evidence="5" id="KW-1185">Reference proteome</keyword>
<evidence type="ECO:0000313" key="4">
    <source>
        <dbReference type="EMBL" id="QQZ64206.1"/>
    </source>
</evidence>
<evidence type="ECO:0000256" key="2">
    <source>
        <dbReference type="ARBA" id="ARBA00023315"/>
    </source>
</evidence>
<dbReference type="PANTHER" id="PTHR43877">
    <property type="entry name" value="AMINOALKYLPHOSPHONATE N-ACETYLTRANSFERASE-RELATED-RELATED"/>
    <property type="match status" value="1"/>
</dbReference>
<accession>A0A974PIS8</accession>
<dbReference type="Gene3D" id="3.40.630.30">
    <property type="match status" value="1"/>
</dbReference>
<dbReference type="AlphaFoldDB" id="A0A974PIS8"/>
<evidence type="ECO:0000313" key="5">
    <source>
        <dbReference type="Proteomes" id="UP000595841"/>
    </source>
</evidence>
<dbReference type="SUPFAM" id="SSF55729">
    <property type="entry name" value="Acyl-CoA N-acyltransferases (Nat)"/>
    <property type="match status" value="1"/>
</dbReference>
<protein>
    <submittedName>
        <fullName evidence="4">GNAT family N-acetyltransferase</fullName>
    </submittedName>
</protein>
<gene>
    <name evidence="4" type="ORF">JI735_17510</name>
</gene>
<dbReference type="Proteomes" id="UP000595841">
    <property type="component" value="Chromosome"/>
</dbReference>
<reference evidence="4 5" key="1">
    <citation type="submission" date="2021-01" db="EMBL/GenBank/DDBJ databases">
        <title>Whole genome sequence of Paenibacillus sonchi LMG 24727 for comparative genomics.</title>
        <authorList>
            <person name="Lee G."/>
            <person name="Kim M.-J."/>
            <person name="Lim K."/>
            <person name="Shin J.-H."/>
        </authorList>
    </citation>
    <scope>NUCLEOTIDE SEQUENCE [LARGE SCALE GENOMIC DNA]</scope>
    <source>
        <strain evidence="4 5">LMG 24727</strain>
    </source>
</reference>
<dbReference type="Pfam" id="PF00583">
    <property type="entry name" value="Acetyltransf_1"/>
    <property type="match status" value="1"/>
</dbReference>
<name>A0A974PIS8_9BACL</name>
<dbReference type="PANTHER" id="PTHR43877:SF2">
    <property type="entry name" value="AMINOALKYLPHOSPHONATE N-ACETYLTRANSFERASE-RELATED"/>
    <property type="match status" value="1"/>
</dbReference>
<dbReference type="PROSITE" id="PS51186">
    <property type="entry name" value="GNAT"/>
    <property type="match status" value="1"/>
</dbReference>
<dbReference type="InterPro" id="IPR000182">
    <property type="entry name" value="GNAT_dom"/>
</dbReference>
<keyword evidence="2" id="KW-0012">Acyltransferase</keyword>
<dbReference type="InterPro" id="IPR050832">
    <property type="entry name" value="Bact_Acetyltransf"/>
</dbReference>
<sequence>MAQNHITIAPMQAKYNRQVSHLLVHAFHSKFYPLTRLEPGGLAALLEQLLDACPEEPASQRLVALHEGEVIGTLCLKRKAEADNIPAMDNEPARLPPMKNITRDGKRKMFKLLTALHFLDHKPQEGECYIADLSVHPAARGQGVGRQLLHWAQHYACSDPHLNVLSLHVSGHNLGAKRLYEQISFRTQAEKRSLVRLLLFHEWRWAYMVLPLQQTNIVSEQEEP</sequence>
<dbReference type="EMBL" id="CP068595">
    <property type="protein sequence ID" value="QQZ64206.1"/>
    <property type="molecule type" value="Genomic_DNA"/>
</dbReference>
<dbReference type="InterPro" id="IPR016181">
    <property type="entry name" value="Acyl_CoA_acyltransferase"/>
</dbReference>
<feature type="domain" description="N-acetyltransferase" evidence="3">
    <location>
        <begin position="22"/>
        <end position="213"/>
    </location>
</feature>
<proteinExistence type="predicted"/>
<dbReference type="KEGG" id="pson:JI735_17510"/>
<dbReference type="CDD" id="cd04301">
    <property type="entry name" value="NAT_SF"/>
    <property type="match status" value="1"/>
</dbReference>
<organism evidence="4 5">
    <name type="scientific">Paenibacillus sonchi</name>
    <dbReference type="NCBI Taxonomy" id="373687"/>
    <lineage>
        <taxon>Bacteria</taxon>
        <taxon>Bacillati</taxon>
        <taxon>Bacillota</taxon>
        <taxon>Bacilli</taxon>
        <taxon>Bacillales</taxon>
        <taxon>Paenibacillaceae</taxon>
        <taxon>Paenibacillus</taxon>
        <taxon>Paenibacillus sonchi group</taxon>
    </lineage>
</organism>
<keyword evidence="1" id="KW-0808">Transferase</keyword>
<evidence type="ECO:0000256" key="1">
    <source>
        <dbReference type="ARBA" id="ARBA00022679"/>
    </source>
</evidence>